<organism evidence="1 2">
    <name type="scientific">Nakamurella antarctica</name>
    <dbReference type="NCBI Taxonomy" id="1902245"/>
    <lineage>
        <taxon>Bacteria</taxon>
        <taxon>Bacillati</taxon>
        <taxon>Actinomycetota</taxon>
        <taxon>Actinomycetes</taxon>
        <taxon>Nakamurellales</taxon>
        <taxon>Nakamurellaceae</taxon>
        <taxon>Nakamurella</taxon>
    </lineage>
</organism>
<protein>
    <submittedName>
        <fullName evidence="1">DUF1490 family protein</fullName>
    </submittedName>
</protein>
<dbReference type="OrthoDB" id="3579065at2"/>
<dbReference type="Pfam" id="PF07371">
    <property type="entry name" value="DUF1490"/>
    <property type="match status" value="1"/>
</dbReference>
<reference evidence="1 2" key="2">
    <citation type="submission" date="2018-12" db="EMBL/GenBank/DDBJ databases">
        <title>Nakamurella antarcticus sp. nov., isolated from Antarctica South Shetland Islands soil.</title>
        <authorList>
            <person name="Peng F."/>
        </authorList>
    </citation>
    <scope>NUCLEOTIDE SEQUENCE [LARGE SCALE GENOMIC DNA]</scope>
    <source>
        <strain evidence="1 2">S14-144</strain>
    </source>
</reference>
<dbReference type="InterPro" id="IPR009963">
    <property type="entry name" value="DUF1490"/>
</dbReference>
<dbReference type="AlphaFoldDB" id="A0A3G8ZNQ4"/>
<reference evidence="1 2" key="1">
    <citation type="submission" date="2018-11" db="EMBL/GenBank/DDBJ databases">
        <authorList>
            <person name="Da X."/>
        </authorList>
    </citation>
    <scope>NUCLEOTIDE SEQUENCE [LARGE SCALE GENOMIC DNA]</scope>
    <source>
        <strain evidence="1 2">S14-144</strain>
    </source>
</reference>
<sequence>MFIGILARQAAHAAITGVVGVAIVNAVKGSGGRNVVKKAAVGVAELGLRSARVAEAGAENVRLAAADVMAEAKQRVGGEVKAPGVHTGNDHQH</sequence>
<dbReference type="Proteomes" id="UP000268084">
    <property type="component" value="Chromosome"/>
</dbReference>
<proteinExistence type="predicted"/>
<evidence type="ECO:0000313" key="1">
    <source>
        <dbReference type="EMBL" id="AZI58972.1"/>
    </source>
</evidence>
<name>A0A3G8ZNQ4_9ACTN</name>
<accession>A0A3G8ZNQ4</accession>
<evidence type="ECO:0000313" key="2">
    <source>
        <dbReference type="Proteomes" id="UP000268084"/>
    </source>
</evidence>
<gene>
    <name evidence="1" type="ORF">EH165_13280</name>
</gene>
<keyword evidence="2" id="KW-1185">Reference proteome</keyword>
<dbReference type="KEGG" id="nak:EH165_13280"/>
<dbReference type="EMBL" id="CP034170">
    <property type="protein sequence ID" value="AZI58972.1"/>
    <property type="molecule type" value="Genomic_DNA"/>
</dbReference>